<evidence type="ECO:0000313" key="2">
    <source>
        <dbReference type="EMBL" id="PWC06358.1"/>
    </source>
</evidence>
<dbReference type="InterPro" id="IPR050765">
    <property type="entry name" value="Riboflavin_Biosynth_HTPR"/>
</dbReference>
<dbReference type="Proteomes" id="UP000244962">
    <property type="component" value="Unassembled WGS sequence"/>
</dbReference>
<reference evidence="3" key="1">
    <citation type="submission" date="2018-04" db="EMBL/GenBank/DDBJ databases">
        <authorList>
            <person name="Liu S."/>
            <person name="Wang Z."/>
            <person name="Li J."/>
        </authorList>
    </citation>
    <scope>NUCLEOTIDE SEQUENCE [LARGE SCALE GENOMIC DNA]</scope>
    <source>
        <strain evidence="3">622</strain>
    </source>
</reference>
<evidence type="ECO:0000313" key="3">
    <source>
        <dbReference type="Proteomes" id="UP000244962"/>
    </source>
</evidence>
<keyword evidence="3" id="KW-1185">Reference proteome</keyword>
<dbReference type="RefSeq" id="WP_108963356.1">
    <property type="nucleotide sequence ID" value="NZ_QEFB01000013.1"/>
</dbReference>
<gene>
    <name evidence="2" type="ORF">DF223_12190</name>
</gene>
<dbReference type="GO" id="GO:0009231">
    <property type="term" value="P:riboflavin biosynthetic process"/>
    <property type="evidence" value="ECO:0007669"/>
    <property type="project" value="InterPro"/>
</dbReference>
<dbReference type="PANTHER" id="PTHR38011:SF11">
    <property type="entry name" value="2,5-DIAMINO-6-RIBOSYLAMINO-4(3H)-PYRIMIDINONE 5'-PHOSPHATE REDUCTASE"/>
    <property type="match status" value="1"/>
</dbReference>
<dbReference type="EMBL" id="QEFB01000013">
    <property type="protein sequence ID" value="PWC06358.1"/>
    <property type="molecule type" value="Genomic_DNA"/>
</dbReference>
<dbReference type="Pfam" id="PF01872">
    <property type="entry name" value="RibD_C"/>
    <property type="match status" value="1"/>
</dbReference>
<sequence>MNATHNENGLTASAFLATSVDGFIARDDGGLDWLVGRGETLGDTGYDDFFASVGALVMGRGTHDVVKEFEEYPYAGKRLLILSTSLESTEWPDATVHRSLDDVLETLAREGITKVYVDGGKTVSTFLRAGLLDEITISVAPVLIGSGIPLFGPLEGDVALELTATRELGAGFTQATYRVVRAAS</sequence>
<evidence type="ECO:0000259" key="1">
    <source>
        <dbReference type="Pfam" id="PF01872"/>
    </source>
</evidence>
<dbReference type="GO" id="GO:0008703">
    <property type="term" value="F:5-amino-6-(5-phosphoribosylamino)uracil reductase activity"/>
    <property type="evidence" value="ECO:0007669"/>
    <property type="project" value="InterPro"/>
</dbReference>
<proteinExistence type="predicted"/>
<accession>A0A2U1TBU0</accession>
<name>A0A2U1TBU0_9MICO</name>
<dbReference type="InterPro" id="IPR024072">
    <property type="entry name" value="DHFR-like_dom_sf"/>
</dbReference>
<comment type="caution">
    <text evidence="2">The sequence shown here is derived from an EMBL/GenBank/DDBJ whole genome shotgun (WGS) entry which is preliminary data.</text>
</comment>
<dbReference type="SUPFAM" id="SSF53597">
    <property type="entry name" value="Dihydrofolate reductase-like"/>
    <property type="match status" value="1"/>
</dbReference>
<dbReference type="PANTHER" id="PTHR38011">
    <property type="entry name" value="DIHYDROFOLATE REDUCTASE FAMILY PROTEIN (AFU_ORTHOLOGUE AFUA_8G06820)"/>
    <property type="match status" value="1"/>
</dbReference>
<dbReference type="Gene3D" id="3.40.430.10">
    <property type="entry name" value="Dihydrofolate Reductase, subunit A"/>
    <property type="match status" value="1"/>
</dbReference>
<organism evidence="2 3">
    <name type="scientific">Mycetocola zhujimingii</name>
    <dbReference type="NCBI Taxonomy" id="2079792"/>
    <lineage>
        <taxon>Bacteria</taxon>
        <taxon>Bacillati</taxon>
        <taxon>Actinomycetota</taxon>
        <taxon>Actinomycetes</taxon>
        <taxon>Micrococcales</taxon>
        <taxon>Microbacteriaceae</taxon>
        <taxon>Mycetocola</taxon>
    </lineage>
</organism>
<protein>
    <submittedName>
        <fullName evidence="2">Deaminase</fullName>
    </submittedName>
</protein>
<dbReference type="AlphaFoldDB" id="A0A2U1TBU0"/>
<dbReference type="InterPro" id="IPR002734">
    <property type="entry name" value="RibDG_C"/>
</dbReference>
<feature type="domain" description="Bacterial bifunctional deaminase-reductase C-terminal" evidence="1">
    <location>
        <begin position="15"/>
        <end position="171"/>
    </location>
</feature>